<feature type="domain" description="Solute-binding protein family 5" evidence="5">
    <location>
        <begin position="92"/>
        <end position="495"/>
    </location>
</feature>
<protein>
    <submittedName>
        <fullName evidence="6">ABC transporter substrate-binding protein</fullName>
    </submittedName>
</protein>
<dbReference type="InterPro" id="IPR023765">
    <property type="entry name" value="SBP_5_CS"/>
</dbReference>
<dbReference type="EMBL" id="VIFX01000020">
    <property type="protein sequence ID" value="TQR85476.1"/>
    <property type="molecule type" value="Genomic_DNA"/>
</dbReference>
<dbReference type="GO" id="GO:0042597">
    <property type="term" value="C:periplasmic space"/>
    <property type="evidence" value="ECO:0007669"/>
    <property type="project" value="UniProtKB-ARBA"/>
</dbReference>
<dbReference type="PROSITE" id="PS51257">
    <property type="entry name" value="PROKAR_LIPOPROTEIN"/>
    <property type="match status" value="1"/>
</dbReference>
<dbReference type="Pfam" id="PF00496">
    <property type="entry name" value="SBP_bac_5"/>
    <property type="match status" value="1"/>
</dbReference>
<evidence type="ECO:0000313" key="7">
    <source>
        <dbReference type="Proteomes" id="UP000315759"/>
    </source>
</evidence>
<dbReference type="PANTHER" id="PTHR30290">
    <property type="entry name" value="PERIPLASMIC BINDING COMPONENT OF ABC TRANSPORTER"/>
    <property type="match status" value="1"/>
</dbReference>
<feature type="signal peptide" evidence="4">
    <location>
        <begin position="1"/>
        <end position="23"/>
    </location>
</feature>
<keyword evidence="7" id="KW-1185">Reference proteome</keyword>
<dbReference type="InterPro" id="IPR039424">
    <property type="entry name" value="SBP_5"/>
</dbReference>
<dbReference type="GO" id="GO:1904680">
    <property type="term" value="F:peptide transmembrane transporter activity"/>
    <property type="evidence" value="ECO:0007669"/>
    <property type="project" value="TreeGrafter"/>
</dbReference>
<accession>A0A544VZR6</accession>
<dbReference type="AlphaFoldDB" id="A0A544VZR6"/>
<evidence type="ECO:0000256" key="3">
    <source>
        <dbReference type="ARBA" id="ARBA00022729"/>
    </source>
</evidence>
<feature type="chain" id="PRO_5039137675" evidence="4">
    <location>
        <begin position="24"/>
        <end position="596"/>
    </location>
</feature>
<evidence type="ECO:0000256" key="1">
    <source>
        <dbReference type="ARBA" id="ARBA00004193"/>
    </source>
</evidence>
<dbReference type="InterPro" id="IPR000914">
    <property type="entry name" value="SBP_5_dom"/>
</dbReference>
<evidence type="ECO:0000256" key="2">
    <source>
        <dbReference type="ARBA" id="ARBA00005695"/>
    </source>
</evidence>
<dbReference type="PIRSF" id="PIRSF002741">
    <property type="entry name" value="MppA"/>
    <property type="match status" value="1"/>
</dbReference>
<dbReference type="GO" id="GO:0015833">
    <property type="term" value="P:peptide transport"/>
    <property type="evidence" value="ECO:0007669"/>
    <property type="project" value="TreeGrafter"/>
</dbReference>
<dbReference type="Gene3D" id="3.10.105.10">
    <property type="entry name" value="Dipeptide-binding Protein, Domain 3"/>
    <property type="match status" value="1"/>
</dbReference>
<reference evidence="6 7" key="1">
    <citation type="submission" date="2018-10" db="EMBL/GenBank/DDBJ databases">
        <title>Draft genome of Mycobacterium hodleri strain B.</title>
        <authorList>
            <person name="Amande T.J."/>
            <person name="Mcgenity T.J."/>
        </authorList>
    </citation>
    <scope>NUCLEOTIDE SEQUENCE [LARGE SCALE GENOMIC DNA]</scope>
    <source>
        <strain evidence="6 7">B</strain>
    </source>
</reference>
<keyword evidence="3 4" id="KW-0732">Signal</keyword>
<evidence type="ECO:0000256" key="4">
    <source>
        <dbReference type="SAM" id="SignalP"/>
    </source>
</evidence>
<evidence type="ECO:0000313" key="6">
    <source>
        <dbReference type="EMBL" id="TQR85476.1"/>
    </source>
</evidence>
<dbReference type="RefSeq" id="WP_142553135.1">
    <property type="nucleotide sequence ID" value="NZ_VIFX01000020.1"/>
</dbReference>
<comment type="similarity">
    <text evidence="2">Belongs to the bacterial solute-binding protein 5 family.</text>
</comment>
<dbReference type="SUPFAM" id="SSF53850">
    <property type="entry name" value="Periplasmic binding protein-like II"/>
    <property type="match status" value="1"/>
</dbReference>
<organism evidence="6 7">
    <name type="scientific">Mycolicibacterium hodleri</name>
    <dbReference type="NCBI Taxonomy" id="49897"/>
    <lineage>
        <taxon>Bacteria</taxon>
        <taxon>Bacillati</taxon>
        <taxon>Actinomycetota</taxon>
        <taxon>Actinomycetes</taxon>
        <taxon>Mycobacteriales</taxon>
        <taxon>Mycobacteriaceae</taxon>
        <taxon>Mycolicibacterium</taxon>
    </lineage>
</organism>
<dbReference type="Proteomes" id="UP000315759">
    <property type="component" value="Unassembled WGS sequence"/>
</dbReference>
<dbReference type="InterPro" id="IPR030678">
    <property type="entry name" value="Peptide/Ni-bd"/>
</dbReference>
<comment type="caution">
    <text evidence="6">The sequence shown here is derived from an EMBL/GenBank/DDBJ whole genome shotgun (WGS) entry which is preliminary data.</text>
</comment>
<gene>
    <name evidence="6" type="ORF">D8S82_16590</name>
</gene>
<name>A0A544VZR6_9MYCO</name>
<dbReference type="PROSITE" id="PS01040">
    <property type="entry name" value="SBP_BACTERIAL_5"/>
    <property type="match status" value="1"/>
</dbReference>
<sequence length="596" mass="64119">MKYRTGRRIVALLSTFTVSLTLAACGGNGSAPASTDPAALHGGTLKIASVGDVDGLDPLIAYSAESWQVIRATTRQLVTYAGSKDGIGDDTKVVPDLAASWDVSPDRKTYTFHLRDGIKFSGASTRPITAQDFVYAIKRFPDPNAQVAAITYYNALFAGFKEYAAEFAKVPTGDLNAAKNFIDTHDISGVKALDDKTFQLTLTQPASDILDILTLNFVTPLPEEVVSKYFADSLEFRKNYVSSGPYEITSYDQGKQLTLSKVKGYNADGDPRQAYADQIVLDTTVASADAASQQLQTGSADIGLYVRAYPANVISQYKQADPDHLHKSASGSAVFISWNNSDTPKTPAQQAFKDLRVRQAFNYSLNRSDVVRGLGGPDSAIPSNEILTSTIAGYADENPYPTTDDKGDPDKAKALLAEAGQPNPTVNVAFRSSPEFEKIATSVQNAAARAGITVKLTPIPADGFGAFSAFLGDKSKLDQWDLAITNWTPDWQGNSARMTLGGWLDSDFAPGGTWNGVTYRNPLLNAAVNKAFAAEDSTQDWKDANLIATKDLAWFPLIERVKSIPTSDRVTNWTWQSLGNGPDITNIAVNGGGEGR</sequence>
<proteinExistence type="inferred from homology"/>
<dbReference type="Gene3D" id="3.40.190.10">
    <property type="entry name" value="Periplasmic binding protein-like II"/>
    <property type="match status" value="1"/>
</dbReference>
<dbReference type="GO" id="GO:0043190">
    <property type="term" value="C:ATP-binding cassette (ABC) transporter complex"/>
    <property type="evidence" value="ECO:0007669"/>
    <property type="project" value="InterPro"/>
</dbReference>
<evidence type="ECO:0000259" key="5">
    <source>
        <dbReference type="Pfam" id="PF00496"/>
    </source>
</evidence>
<dbReference type="PANTHER" id="PTHR30290:SF83">
    <property type="entry name" value="ABC TRANSPORTER SUBSTRATE-BINDING PROTEIN"/>
    <property type="match status" value="1"/>
</dbReference>
<dbReference type="CDD" id="cd08506">
    <property type="entry name" value="PBP2_clavulanate_OppA2"/>
    <property type="match status" value="1"/>
</dbReference>
<comment type="subcellular location">
    <subcellularLocation>
        <location evidence="1">Cell membrane</location>
        <topology evidence="1">Lipid-anchor</topology>
    </subcellularLocation>
</comment>